<comment type="similarity">
    <text evidence="1">Belongs to the transposase IS21/IS408/IS1162 family.</text>
</comment>
<evidence type="ECO:0000259" key="2">
    <source>
        <dbReference type="PROSITE" id="PS50994"/>
    </source>
</evidence>
<feature type="domain" description="Integrase catalytic" evidence="2">
    <location>
        <begin position="117"/>
        <end position="236"/>
    </location>
</feature>
<dbReference type="PANTHER" id="PTHR35004:SF7">
    <property type="entry name" value="INTEGRASE PROTEIN"/>
    <property type="match status" value="1"/>
</dbReference>
<dbReference type="NCBIfam" id="NF033546">
    <property type="entry name" value="transpos_IS21"/>
    <property type="match status" value="1"/>
</dbReference>
<organism evidence="3 4">
    <name type="scientific">Sedimentisphaera cyanobacteriorum</name>
    <dbReference type="NCBI Taxonomy" id="1940790"/>
    <lineage>
        <taxon>Bacteria</taxon>
        <taxon>Pseudomonadati</taxon>
        <taxon>Planctomycetota</taxon>
        <taxon>Phycisphaerae</taxon>
        <taxon>Sedimentisphaerales</taxon>
        <taxon>Sedimentisphaeraceae</taxon>
        <taxon>Sedimentisphaera</taxon>
    </lineage>
</organism>
<evidence type="ECO:0000256" key="1">
    <source>
        <dbReference type="ARBA" id="ARBA00009277"/>
    </source>
</evidence>
<dbReference type="RefSeq" id="WP_077540578.1">
    <property type="nucleotide sequence ID" value="NZ_CP019633.1"/>
</dbReference>
<dbReference type="GO" id="GO:0015074">
    <property type="term" value="P:DNA integration"/>
    <property type="evidence" value="ECO:0007669"/>
    <property type="project" value="InterPro"/>
</dbReference>
<keyword evidence="4" id="KW-1185">Reference proteome</keyword>
<dbReference type="EMBL" id="CP019633">
    <property type="protein sequence ID" value="AQQ09870.1"/>
    <property type="molecule type" value="Genomic_DNA"/>
</dbReference>
<dbReference type="Pfam" id="PF22483">
    <property type="entry name" value="Mu-transpos_C_2"/>
    <property type="match status" value="1"/>
</dbReference>
<dbReference type="AlphaFoldDB" id="A0A1Q2HR43"/>
<gene>
    <name evidence="3" type="ORF">L21SP3_01689</name>
</gene>
<dbReference type="OrthoDB" id="261225at2"/>
<evidence type="ECO:0000313" key="4">
    <source>
        <dbReference type="Proteomes" id="UP000188273"/>
    </source>
</evidence>
<dbReference type="InterPro" id="IPR054353">
    <property type="entry name" value="IstA-like_C"/>
</dbReference>
<proteinExistence type="inferred from homology"/>
<dbReference type="InterPro" id="IPR001584">
    <property type="entry name" value="Integrase_cat-core"/>
</dbReference>
<dbReference type="SUPFAM" id="SSF53098">
    <property type="entry name" value="Ribonuclease H-like"/>
    <property type="match status" value="1"/>
</dbReference>
<dbReference type="GO" id="GO:0003676">
    <property type="term" value="F:nucleic acid binding"/>
    <property type="evidence" value="ECO:0007669"/>
    <property type="project" value="InterPro"/>
</dbReference>
<evidence type="ECO:0000313" key="3">
    <source>
        <dbReference type="EMBL" id="AQQ09870.1"/>
    </source>
</evidence>
<accession>A0A1Q2HR43</accession>
<dbReference type="InterPro" id="IPR012337">
    <property type="entry name" value="RNaseH-like_sf"/>
</dbReference>
<reference evidence="4" key="1">
    <citation type="submission" date="2017-02" db="EMBL/GenBank/DDBJ databases">
        <title>Comparative genomics and description of representatives of a novel lineage of planctomycetes thriving in anoxic sediments.</title>
        <authorList>
            <person name="Spring S."/>
            <person name="Bunk B."/>
            <person name="Sproer C."/>
            <person name="Klenk H.-P."/>
        </authorList>
    </citation>
    <scope>NUCLEOTIDE SEQUENCE [LARGE SCALE GENOMIC DNA]</scope>
    <source>
        <strain evidence="4">L21-RPul-D3</strain>
    </source>
</reference>
<dbReference type="Gene3D" id="3.30.420.10">
    <property type="entry name" value="Ribonuclease H-like superfamily/Ribonuclease H"/>
    <property type="match status" value="1"/>
</dbReference>
<protein>
    <submittedName>
        <fullName evidence="3">Transposase</fullName>
    </submittedName>
</protein>
<sequence>MDQWIELRRQIRNGEVSLRQLERETGIHRQTLRKIRDNSEPPGYRRTKPAGKTKIGPYLGRIKEIIDADKQMPKKQRHTAKKILETLESEGFTGSYTIVKDAVRQIKKTSREVFMPLSQRPGEAQVDFGHALTSFDGTLKKIVFFVMTMVHSDAMFVMAFPRECTEAFLEAHVRAFKFFGCVPRRIIYDNTRVAITKILKHHKRKYTSEFKRLISHYLFEPHFCNVRRPNEKGIVEGSVKYSRLNFMVPVPQVTDYDDLNRLLYNCCQSDLKRILRGKRSLSKEQLLAEDRVAAIALPDDTFDYRKSASTFASSESLVRYDTNDYSVPVSSAHHQTTIKASVSFIEVYQQDRLIARHRRCWDRERQIFDPMHYLELLERKPGSLDHARPLEDWSLPRCFNTYRRCLEANRENGTREYIQILLLLNKYSIRQISKAICKALNHRIYCYCAVQQFLLTAEDYAFTTFSLAGRDHLRHIVVRQTSVADYRSLTQGGCHVKRA</sequence>
<dbReference type="InterPro" id="IPR036397">
    <property type="entry name" value="RNaseH_sf"/>
</dbReference>
<dbReference type="PANTHER" id="PTHR35004">
    <property type="entry name" value="TRANSPOSASE RV3428C-RELATED"/>
    <property type="match status" value="1"/>
</dbReference>
<dbReference type="KEGG" id="pbu:L21SP3_01689"/>
<dbReference type="Proteomes" id="UP000188273">
    <property type="component" value="Chromosome"/>
</dbReference>
<dbReference type="PROSITE" id="PS50994">
    <property type="entry name" value="INTEGRASE"/>
    <property type="match status" value="1"/>
</dbReference>
<name>A0A1Q2HR43_9BACT</name>